<proteinExistence type="predicted"/>
<reference evidence="1" key="1">
    <citation type="submission" date="2019-08" db="EMBL/GenBank/DDBJ databases">
        <authorList>
            <person name="Kucharzyk K."/>
            <person name="Murdoch R.W."/>
            <person name="Higgins S."/>
            <person name="Loffler F."/>
        </authorList>
    </citation>
    <scope>NUCLEOTIDE SEQUENCE</scope>
</reference>
<comment type="caution">
    <text evidence="1">The sequence shown here is derived from an EMBL/GenBank/DDBJ whole genome shotgun (WGS) entry which is preliminary data.</text>
</comment>
<name>A0A645CIA2_9ZZZZ</name>
<dbReference type="EMBL" id="VSSQ01027421">
    <property type="protein sequence ID" value="MPM76665.1"/>
    <property type="molecule type" value="Genomic_DNA"/>
</dbReference>
<sequence length="249" mass="26953">MLLVKGNNVVLSSSGSIQTVPQTGLISGRSSVMVTALGNIGTPFNYLRVKSGGTIAISDASSEYGLVYFLRLIDARPVPAPVTLVDDPAQTGYYMLDVNGNLQRYDRPGTGLELTAYFTSDAYLWVGTHEQTAQTEGAAAHTIRVRITAGDVVLFDYDIRIDLITGYQLDPATGKRLPIIALDSLGKNAGLYMLFSLFVGEAYNGMTFRISYSVDGQIYESLYTVKHGTLVFSLRNVACEINATLEPNA</sequence>
<gene>
    <name evidence="1" type="ORF">SDC9_123664</name>
</gene>
<accession>A0A645CIA2</accession>
<dbReference type="AlphaFoldDB" id="A0A645CIA2"/>
<evidence type="ECO:0000313" key="1">
    <source>
        <dbReference type="EMBL" id="MPM76665.1"/>
    </source>
</evidence>
<protein>
    <submittedName>
        <fullName evidence="1">Uncharacterized protein</fullName>
    </submittedName>
</protein>
<organism evidence="1">
    <name type="scientific">bioreactor metagenome</name>
    <dbReference type="NCBI Taxonomy" id="1076179"/>
    <lineage>
        <taxon>unclassified sequences</taxon>
        <taxon>metagenomes</taxon>
        <taxon>ecological metagenomes</taxon>
    </lineage>
</organism>